<reference evidence="2 3" key="1">
    <citation type="submission" date="2014-04" db="EMBL/GenBank/DDBJ databases">
        <authorList>
            <consortium name="DOE Joint Genome Institute"/>
            <person name="Kuo A."/>
            <person name="Zuccaro A."/>
            <person name="Kohler A."/>
            <person name="Nagy L.G."/>
            <person name="Floudas D."/>
            <person name="Copeland A."/>
            <person name="Barry K.W."/>
            <person name="Cichocki N."/>
            <person name="Veneault-Fourrey C."/>
            <person name="LaButti K."/>
            <person name="Lindquist E.A."/>
            <person name="Lipzen A."/>
            <person name="Lundell T."/>
            <person name="Morin E."/>
            <person name="Murat C."/>
            <person name="Sun H."/>
            <person name="Tunlid A."/>
            <person name="Henrissat B."/>
            <person name="Grigoriev I.V."/>
            <person name="Hibbett D.S."/>
            <person name="Martin F."/>
            <person name="Nordberg H.P."/>
            <person name="Cantor M.N."/>
            <person name="Hua S.X."/>
        </authorList>
    </citation>
    <scope>NUCLEOTIDE SEQUENCE [LARGE SCALE GENOMIC DNA]</scope>
    <source>
        <strain evidence="2 3">MAFF 305830</strain>
    </source>
</reference>
<dbReference type="STRING" id="933852.A0A0C3BFB4"/>
<dbReference type="InterPro" id="IPR029058">
    <property type="entry name" value="AB_hydrolase_fold"/>
</dbReference>
<dbReference type="Proteomes" id="UP000054097">
    <property type="component" value="Unassembled WGS sequence"/>
</dbReference>
<dbReference type="PANTHER" id="PTHR12277">
    <property type="entry name" value="ALPHA/BETA HYDROLASE DOMAIN-CONTAINING PROTEIN"/>
    <property type="match status" value="1"/>
</dbReference>
<dbReference type="InterPro" id="IPR013094">
    <property type="entry name" value="AB_hydrolase_3"/>
</dbReference>
<proteinExistence type="predicted"/>
<organism evidence="2 3">
    <name type="scientific">Serendipita vermifera MAFF 305830</name>
    <dbReference type="NCBI Taxonomy" id="933852"/>
    <lineage>
        <taxon>Eukaryota</taxon>
        <taxon>Fungi</taxon>
        <taxon>Dikarya</taxon>
        <taxon>Basidiomycota</taxon>
        <taxon>Agaricomycotina</taxon>
        <taxon>Agaricomycetes</taxon>
        <taxon>Sebacinales</taxon>
        <taxon>Serendipitaceae</taxon>
        <taxon>Serendipita</taxon>
    </lineage>
</organism>
<dbReference type="GO" id="GO:0006660">
    <property type="term" value="P:phosphatidylserine catabolic process"/>
    <property type="evidence" value="ECO:0007669"/>
    <property type="project" value="TreeGrafter"/>
</dbReference>
<evidence type="ECO:0000313" key="2">
    <source>
        <dbReference type="EMBL" id="KIM30116.1"/>
    </source>
</evidence>
<dbReference type="PANTHER" id="PTHR12277:SF194">
    <property type="entry name" value="FI04476P"/>
    <property type="match status" value="1"/>
</dbReference>
<feature type="domain" description="Alpha/beta hydrolase fold-3" evidence="1">
    <location>
        <begin position="78"/>
        <end position="189"/>
    </location>
</feature>
<dbReference type="SUPFAM" id="SSF53474">
    <property type="entry name" value="alpha/beta-Hydrolases"/>
    <property type="match status" value="1"/>
</dbReference>
<accession>A0A0C3BFB4</accession>
<name>A0A0C3BFB4_SERVB</name>
<sequence length="355" mass="39825">MIKFPLGARFDLPEKYGLAPGRTLNINIQTPDNITLGAWFVFSEDYYQNAASLDATSEVPVSLTETDIAHALHSHHTILYFHGNAATRAVSHRVRFYSQWTSRIRANVLAIDYRGFGDSQGSPSEAGLGIDGRAAWNWLTEHGARPKDILLFGQSLGTAVVAKVAHELSSEGIRPRGAVMSGAFTDLATLLETYNIGGFLPLLQPFQLVPFFFKALDRVLYHKLSTISILPEVTCPILLIHGEDDFDIQIFHSQRLFDAVLESYLEPFPLTKEQMAKVNLETDEQRQLVDQVSGRRRQQREAMVKETNVQSLGKILSFKRPDKGDVTLLRSTWGGHNQIINFEGVMDVVRKLFEL</sequence>
<evidence type="ECO:0000259" key="1">
    <source>
        <dbReference type="Pfam" id="PF07859"/>
    </source>
</evidence>
<reference evidence="3" key="2">
    <citation type="submission" date="2015-01" db="EMBL/GenBank/DDBJ databases">
        <title>Evolutionary Origins and Diversification of the Mycorrhizal Mutualists.</title>
        <authorList>
            <consortium name="DOE Joint Genome Institute"/>
            <consortium name="Mycorrhizal Genomics Consortium"/>
            <person name="Kohler A."/>
            <person name="Kuo A."/>
            <person name="Nagy L.G."/>
            <person name="Floudas D."/>
            <person name="Copeland A."/>
            <person name="Barry K.W."/>
            <person name="Cichocki N."/>
            <person name="Veneault-Fourrey C."/>
            <person name="LaButti K."/>
            <person name="Lindquist E.A."/>
            <person name="Lipzen A."/>
            <person name="Lundell T."/>
            <person name="Morin E."/>
            <person name="Murat C."/>
            <person name="Riley R."/>
            <person name="Ohm R."/>
            <person name="Sun H."/>
            <person name="Tunlid A."/>
            <person name="Henrissat B."/>
            <person name="Grigoriev I.V."/>
            <person name="Hibbett D.S."/>
            <person name="Martin F."/>
        </authorList>
    </citation>
    <scope>NUCLEOTIDE SEQUENCE [LARGE SCALE GENOMIC DNA]</scope>
    <source>
        <strain evidence="3">MAFF 305830</strain>
    </source>
</reference>
<gene>
    <name evidence="2" type="ORF">M408DRAFT_101229</name>
</gene>
<dbReference type="AlphaFoldDB" id="A0A0C3BFB4"/>
<dbReference type="Gene3D" id="3.40.50.1820">
    <property type="entry name" value="alpha/beta hydrolase"/>
    <property type="match status" value="1"/>
</dbReference>
<dbReference type="GO" id="GO:0004622">
    <property type="term" value="F:phosphatidylcholine lysophospholipase activity"/>
    <property type="evidence" value="ECO:0007669"/>
    <property type="project" value="TreeGrafter"/>
</dbReference>
<dbReference type="GO" id="GO:0052651">
    <property type="term" value="P:monoacylglycerol catabolic process"/>
    <property type="evidence" value="ECO:0007669"/>
    <property type="project" value="TreeGrafter"/>
</dbReference>
<dbReference type="Pfam" id="PF07859">
    <property type="entry name" value="Abhydrolase_3"/>
    <property type="match status" value="1"/>
</dbReference>
<keyword evidence="3" id="KW-1185">Reference proteome</keyword>
<dbReference type="GO" id="GO:0005789">
    <property type="term" value="C:endoplasmic reticulum membrane"/>
    <property type="evidence" value="ECO:0007669"/>
    <property type="project" value="TreeGrafter"/>
</dbReference>
<dbReference type="GO" id="GO:0047372">
    <property type="term" value="F:monoacylglycerol lipase activity"/>
    <property type="evidence" value="ECO:0007669"/>
    <property type="project" value="TreeGrafter"/>
</dbReference>
<dbReference type="EMBL" id="KN824286">
    <property type="protein sequence ID" value="KIM30116.1"/>
    <property type="molecule type" value="Genomic_DNA"/>
</dbReference>
<evidence type="ECO:0000313" key="3">
    <source>
        <dbReference type="Proteomes" id="UP000054097"/>
    </source>
</evidence>
<dbReference type="OrthoDB" id="446723at2759"/>
<dbReference type="HOGENOM" id="CLU_029375_3_2_1"/>
<protein>
    <recommendedName>
        <fullName evidence="1">Alpha/beta hydrolase fold-3 domain-containing protein</fullName>
    </recommendedName>
</protein>